<dbReference type="SMART" id="SM00355">
    <property type="entry name" value="ZnF_C2H2"/>
    <property type="match status" value="5"/>
</dbReference>
<feature type="domain" description="C2H2-type" evidence="6">
    <location>
        <begin position="29"/>
        <end position="57"/>
    </location>
</feature>
<dbReference type="EMBL" id="AMQN01001336">
    <property type="status" value="NOT_ANNOTATED_CDS"/>
    <property type="molecule type" value="Genomic_DNA"/>
</dbReference>
<dbReference type="STRING" id="283909.R7UMI0"/>
<evidence type="ECO:0000313" key="9">
    <source>
        <dbReference type="Proteomes" id="UP000014760"/>
    </source>
</evidence>
<feature type="non-terminal residue" evidence="7">
    <location>
        <position position="1"/>
    </location>
</feature>
<name>R7UMI0_CAPTE</name>
<feature type="domain" description="C2H2-type" evidence="6">
    <location>
        <begin position="155"/>
        <end position="183"/>
    </location>
</feature>
<dbReference type="GO" id="GO:0008270">
    <property type="term" value="F:zinc ion binding"/>
    <property type="evidence" value="ECO:0007669"/>
    <property type="project" value="UniProtKB-KW"/>
</dbReference>
<organism evidence="7">
    <name type="scientific">Capitella teleta</name>
    <name type="common">Polychaete worm</name>
    <dbReference type="NCBI Taxonomy" id="283909"/>
    <lineage>
        <taxon>Eukaryota</taxon>
        <taxon>Metazoa</taxon>
        <taxon>Spiralia</taxon>
        <taxon>Lophotrochozoa</taxon>
        <taxon>Annelida</taxon>
        <taxon>Polychaeta</taxon>
        <taxon>Sedentaria</taxon>
        <taxon>Scolecida</taxon>
        <taxon>Capitellidae</taxon>
        <taxon>Capitella</taxon>
    </lineage>
</organism>
<dbReference type="EnsemblMetazoa" id="CapteT85592">
    <property type="protein sequence ID" value="CapteP85592"/>
    <property type="gene ID" value="CapteG85592"/>
</dbReference>
<evidence type="ECO:0000256" key="3">
    <source>
        <dbReference type="ARBA" id="ARBA00022771"/>
    </source>
</evidence>
<dbReference type="Pfam" id="PF13912">
    <property type="entry name" value="zf-C2H2_6"/>
    <property type="match status" value="1"/>
</dbReference>
<feature type="domain" description="C2H2-type" evidence="6">
    <location>
        <begin position="126"/>
        <end position="154"/>
    </location>
</feature>
<keyword evidence="3 5" id="KW-0863">Zinc-finger</keyword>
<evidence type="ECO:0000313" key="7">
    <source>
        <dbReference type="EMBL" id="ELU05127.1"/>
    </source>
</evidence>
<dbReference type="HOGENOM" id="CLU_002678_2_1_1"/>
<dbReference type="PROSITE" id="PS50157">
    <property type="entry name" value="ZINC_FINGER_C2H2_2"/>
    <property type="match status" value="5"/>
</dbReference>
<reference evidence="9" key="1">
    <citation type="submission" date="2012-12" db="EMBL/GenBank/DDBJ databases">
        <authorList>
            <person name="Hellsten U."/>
            <person name="Grimwood J."/>
            <person name="Chapman J.A."/>
            <person name="Shapiro H."/>
            <person name="Aerts A."/>
            <person name="Otillar R.P."/>
            <person name="Terry A.Y."/>
            <person name="Boore J.L."/>
            <person name="Simakov O."/>
            <person name="Marletaz F."/>
            <person name="Cho S.-J."/>
            <person name="Edsinger-Gonzales E."/>
            <person name="Havlak P."/>
            <person name="Kuo D.-H."/>
            <person name="Larsson T."/>
            <person name="Lv J."/>
            <person name="Arendt D."/>
            <person name="Savage R."/>
            <person name="Osoegawa K."/>
            <person name="de Jong P."/>
            <person name="Lindberg D.R."/>
            <person name="Seaver E.C."/>
            <person name="Weisblat D.A."/>
            <person name="Putnam N.H."/>
            <person name="Grigoriev I.V."/>
            <person name="Rokhsar D.S."/>
        </authorList>
    </citation>
    <scope>NUCLEOTIDE SEQUENCE</scope>
    <source>
        <strain evidence="9">I ESC-2004</strain>
    </source>
</reference>
<dbReference type="Pfam" id="PF00096">
    <property type="entry name" value="zf-C2H2"/>
    <property type="match status" value="2"/>
</dbReference>
<dbReference type="PANTHER" id="PTHR24409">
    <property type="entry name" value="ZINC FINGER PROTEIN 142"/>
    <property type="match status" value="1"/>
</dbReference>
<keyword evidence="9" id="KW-1185">Reference proteome</keyword>
<dbReference type="GO" id="GO:0000981">
    <property type="term" value="F:DNA-binding transcription factor activity, RNA polymerase II-specific"/>
    <property type="evidence" value="ECO:0007669"/>
    <property type="project" value="TreeGrafter"/>
</dbReference>
<dbReference type="PANTHER" id="PTHR24409:SF295">
    <property type="entry name" value="AZ2-RELATED"/>
    <property type="match status" value="1"/>
</dbReference>
<feature type="domain" description="C2H2-type" evidence="6">
    <location>
        <begin position="1"/>
        <end position="28"/>
    </location>
</feature>
<keyword evidence="4" id="KW-0862">Zinc</keyword>
<evidence type="ECO:0000256" key="1">
    <source>
        <dbReference type="ARBA" id="ARBA00022723"/>
    </source>
</evidence>
<protein>
    <recommendedName>
        <fullName evidence="6">C2H2-type domain-containing protein</fullName>
    </recommendedName>
</protein>
<accession>R7UMI0</accession>
<dbReference type="Proteomes" id="UP000014760">
    <property type="component" value="Unassembled WGS sequence"/>
</dbReference>
<evidence type="ECO:0000256" key="4">
    <source>
        <dbReference type="ARBA" id="ARBA00022833"/>
    </source>
</evidence>
<dbReference type="OrthoDB" id="3437960at2759"/>
<sequence>YECSICGKKYPSKWLHNEHMGYHLNRRNFVCDTCGKKFRSKQELKDHSKYAHIAEQFPHQCAHCRPRIFFDLSSIAEHHSGPIKVAERYMCEYCGDLFTTKSMKFAHRRIEHGYRKLPLELRQARPECEICGKKFVYRDSLKKHYLHTHSDERKHECPTCGKTFKRHADKEYHVNTMHMNIYKYFCNICGHGVHRKQYLKNHQCTRT</sequence>
<proteinExistence type="predicted"/>
<keyword evidence="1" id="KW-0479">Metal-binding</keyword>
<dbReference type="GO" id="GO:0005634">
    <property type="term" value="C:nucleus"/>
    <property type="evidence" value="ECO:0007669"/>
    <property type="project" value="TreeGrafter"/>
</dbReference>
<evidence type="ECO:0000313" key="8">
    <source>
        <dbReference type="EnsemblMetazoa" id="CapteP85592"/>
    </source>
</evidence>
<feature type="domain" description="C2H2-type" evidence="6">
    <location>
        <begin position="89"/>
        <end position="117"/>
    </location>
</feature>
<reference evidence="7 9" key="2">
    <citation type="journal article" date="2013" name="Nature">
        <title>Insights into bilaterian evolution from three spiralian genomes.</title>
        <authorList>
            <person name="Simakov O."/>
            <person name="Marletaz F."/>
            <person name="Cho S.J."/>
            <person name="Edsinger-Gonzales E."/>
            <person name="Havlak P."/>
            <person name="Hellsten U."/>
            <person name="Kuo D.H."/>
            <person name="Larsson T."/>
            <person name="Lv J."/>
            <person name="Arendt D."/>
            <person name="Savage R."/>
            <person name="Osoegawa K."/>
            <person name="de Jong P."/>
            <person name="Grimwood J."/>
            <person name="Chapman J.A."/>
            <person name="Shapiro H."/>
            <person name="Aerts A."/>
            <person name="Otillar R.P."/>
            <person name="Terry A.Y."/>
            <person name="Boore J.L."/>
            <person name="Grigoriev I.V."/>
            <person name="Lindberg D.R."/>
            <person name="Seaver E.C."/>
            <person name="Weisblat D.A."/>
            <person name="Putnam N.H."/>
            <person name="Rokhsar D.S."/>
        </authorList>
    </citation>
    <scope>NUCLEOTIDE SEQUENCE</scope>
    <source>
        <strain evidence="7 9">I ESC-2004</strain>
    </source>
</reference>
<dbReference type="SUPFAM" id="SSF57667">
    <property type="entry name" value="beta-beta-alpha zinc fingers"/>
    <property type="match status" value="3"/>
</dbReference>
<dbReference type="EMBL" id="KB301771">
    <property type="protein sequence ID" value="ELU05127.1"/>
    <property type="molecule type" value="Genomic_DNA"/>
</dbReference>
<dbReference type="InterPro" id="IPR013087">
    <property type="entry name" value="Znf_C2H2_type"/>
</dbReference>
<dbReference type="PROSITE" id="PS00028">
    <property type="entry name" value="ZINC_FINGER_C2H2_1"/>
    <property type="match status" value="4"/>
</dbReference>
<gene>
    <name evidence="7" type="ORF">CAPTEDRAFT_85592</name>
</gene>
<evidence type="ECO:0000256" key="2">
    <source>
        <dbReference type="ARBA" id="ARBA00022737"/>
    </source>
</evidence>
<dbReference type="InterPro" id="IPR036236">
    <property type="entry name" value="Znf_C2H2_sf"/>
</dbReference>
<keyword evidence="2" id="KW-0677">Repeat</keyword>
<evidence type="ECO:0000256" key="5">
    <source>
        <dbReference type="PROSITE-ProRule" id="PRU00042"/>
    </source>
</evidence>
<evidence type="ECO:0000259" key="6">
    <source>
        <dbReference type="PROSITE" id="PS50157"/>
    </source>
</evidence>
<dbReference type="GO" id="GO:0000977">
    <property type="term" value="F:RNA polymerase II transcription regulatory region sequence-specific DNA binding"/>
    <property type="evidence" value="ECO:0007669"/>
    <property type="project" value="TreeGrafter"/>
</dbReference>
<dbReference type="Gene3D" id="3.30.160.60">
    <property type="entry name" value="Classic Zinc Finger"/>
    <property type="match status" value="4"/>
</dbReference>
<reference evidence="8" key="3">
    <citation type="submission" date="2015-06" db="UniProtKB">
        <authorList>
            <consortium name="EnsemblMetazoa"/>
        </authorList>
    </citation>
    <scope>IDENTIFICATION</scope>
</reference>
<feature type="non-terminal residue" evidence="7">
    <location>
        <position position="207"/>
    </location>
</feature>
<dbReference type="OMA" id="CDTIELR"/>
<dbReference type="AlphaFoldDB" id="R7UMI0"/>